<dbReference type="STRING" id="121224.E0VIN2"/>
<evidence type="ECO:0000313" key="15">
    <source>
        <dbReference type="Proteomes" id="UP000009046"/>
    </source>
</evidence>
<accession>E0VIN2</accession>
<dbReference type="InterPro" id="IPR012320">
    <property type="entry name" value="SHD_dom"/>
</dbReference>
<dbReference type="CTD" id="8229890"/>
<keyword evidence="15" id="KW-1185">Reference proteome</keyword>
<feature type="region of interest" description="Disordered" evidence="10">
    <location>
        <begin position="442"/>
        <end position="474"/>
    </location>
</feature>
<feature type="region of interest" description="Disordered" evidence="10">
    <location>
        <begin position="185"/>
        <end position="282"/>
    </location>
</feature>
<dbReference type="RefSeq" id="XP_002425976.1">
    <property type="nucleotide sequence ID" value="XM_002425931.1"/>
</dbReference>
<keyword evidence="9" id="KW-0472">Membrane</keyword>
<evidence type="ECO:0000256" key="5">
    <source>
        <dbReference type="ARBA" id="ARBA00022490"/>
    </source>
</evidence>
<dbReference type="GO" id="GO:0030131">
    <property type="term" value="C:clathrin adaptor complex"/>
    <property type="evidence" value="ECO:0007669"/>
    <property type="project" value="InterPro"/>
</dbReference>
<dbReference type="Gene3D" id="2.60.40.1170">
    <property type="entry name" value="Mu homology domain, subdomain B"/>
    <property type="match status" value="1"/>
</dbReference>
<dbReference type="InterPro" id="IPR001392">
    <property type="entry name" value="Clathrin_mu"/>
</dbReference>
<feature type="region of interest" description="Disordered" evidence="10">
    <location>
        <begin position="525"/>
        <end position="557"/>
    </location>
</feature>
<keyword evidence="6" id="KW-0254">Endocytosis</keyword>
<protein>
    <recommendedName>
        <fullName evidence="16">Protein stoned-B</fullName>
    </recommendedName>
</protein>
<reference evidence="13" key="1">
    <citation type="submission" date="2007-04" db="EMBL/GenBank/DDBJ databases">
        <title>Annotation of Pediculus humanus corporis strain USDA.</title>
        <authorList>
            <person name="Kirkness E."/>
            <person name="Hannick L."/>
            <person name="Hass B."/>
            <person name="Bruggner R."/>
            <person name="Lawson D."/>
            <person name="Bidwell S."/>
            <person name="Joardar V."/>
            <person name="Caler E."/>
            <person name="Walenz B."/>
            <person name="Inman J."/>
            <person name="Schobel S."/>
            <person name="Galinsky K."/>
            <person name="Amedeo P."/>
            <person name="Strausberg R."/>
        </authorList>
    </citation>
    <scope>NUCLEOTIDE SEQUENCE</scope>
    <source>
        <strain evidence="13">USDA</strain>
    </source>
</reference>
<comment type="subcellular location">
    <subcellularLocation>
        <location evidence="2">Cytoplasm</location>
    </subcellularLocation>
    <subcellularLocation>
        <location evidence="1">Endomembrane system</location>
    </subcellularLocation>
</comment>
<evidence type="ECO:0000313" key="14">
    <source>
        <dbReference type="EnsemblMetazoa" id="PHUM229840-PA"/>
    </source>
</evidence>
<dbReference type="FunFam" id="2.60.40.1170:FF:000018">
    <property type="entry name" value="stonin-2 isoform X2"/>
    <property type="match status" value="1"/>
</dbReference>
<dbReference type="VEuPathDB" id="VectorBase:PHUM229840"/>
<dbReference type="InParanoid" id="E0VIN2"/>
<feature type="region of interest" description="Disordered" evidence="10">
    <location>
        <begin position="1207"/>
        <end position="1228"/>
    </location>
</feature>
<feature type="compositionally biased region" description="Pro residues" evidence="10">
    <location>
        <begin position="449"/>
        <end position="461"/>
    </location>
</feature>
<proteinExistence type="inferred from homology"/>
<evidence type="ECO:0000256" key="9">
    <source>
        <dbReference type="ARBA" id="ARBA00023136"/>
    </source>
</evidence>
<evidence type="ECO:0000256" key="3">
    <source>
        <dbReference type="ARBA" id="ARBA00005579"/>
    </source>
</evidence>
<evidence type="ECO:0000256" key="10">
    <source>
        <dbReference type="SAM" id="MobiDB-lite"/>
    </source>
</evidence>
<feature type="compositionally biased region" description="Polar residues" evidence="10">
    <location>
        <begin position="570"/>
        <end position="582"/>
    </location>
</feature>
<dbReference type="GO" id="GO:0012505">
    <property type="term" value="C:endomembrane system"/>
    <property type="evidence" value="ECO:0007669"/>
    <property type="project" value="UniProtKB-SubCell"/>
</dbReference>
<dbReference type="PROSITE" id="PS51070">
    <property type="entry name" value="SHD"/>
    <property type="match status" value="1"/>
</dbReference>
<gene>
    <name evidence="14" type="primary">8229890</name>
    <name evidence="13" type="ORF">Phum_PHUM229840</name>
</gene>
<dbReference type="eggNOG" id="KOG2677">
    <property type="taxonomic scope" value="Eukaryota"/>
</dbReference>
<feature type="region of interest" description="Disordered" evidence="10">
    <location>
        <begin position="570"/>
        <end position="595"/>
    </location>
</feature>
<dbReference type="InterPro" id="IPR028565">
    <property type="entry name" value="MHD"/>
</dbReference>
<dbReference type="EnsemblMetazoa" id="PHUM229840-RA">
    <property type="protein sequence ID" value="PHUM229840-PA"/>
    <property type="gene ID" value="PHUM229840"/>
</dbReference>
<keyword evidence="4" id="KW-0813">Transport</keyword>
<dbReference type="Proteomes" id="UP000009046">
    <property type="component" value="Unassembled WGS sequence"/>
</dbReference>
<reference evidence="13" key="2">
    <citation type="submission" date="2007-04" db="EMBL/GenBank/DDBJ databases">
        <title>The genome of the human body louse.</title>
        <authorList>
            <consortium name="The Human Body Louse Genome Consortium"/>
            <person name="Kirkness E."/>
            <person name="Walenz B."/>
            <person name="Hass B."/>
            <person name="Bruggner R."/>
            <person name="Strausberg R."/>
        </authorList>
    </citation>
    <scope>NUCLEOTIDE SEQUENCE</scope>
    <source>
        <strain evidence="13">USDA</strain>
    </source>
</reference>
<dbReference type="FunCoup" id="E0VIN2">
    <property type="interactions" value="7"/>
</dbReference>
<organism>
    <name type="scientific">Pediculus humanus subsp. corporis</name>
    <name type="common">Body louse</name>
    <dbReference type="NCBI Taxonomy" id="121224"/>
    <lineage>
        <taxon>Eukaryota</taxon>
        <taxon>Metazoa</taxon>
        <taxon>Ecdysozoa</taxon>
        <taxon>Arthropoda</taxon>
        <taxon>Hexapoda</taxon>
        <taxon>Insecta</taxon>
        <taxon>Pterygota</taxon>
        <taxon>Neoptera</taxon>
        <taxon>Paraneoptera</taxon>
        <taxon>Psocodea</taxon>
        <taxon>Troctomorpha</taxon>
        <taxon>Phthiraptera</taxon>
        <taxon>Anoplura</taxon>
        <taxon>Pediculidae</taxon>
        <taxon>Pediculus</taxon>
    </lineage>
</organism>
<evidence type="ECO:0000259" key="12">
    <source>
        <dbReference type="PROSITE" id="PS51072"/>
    </source>
</evidence>
<evidence type="ECO:0000256" key="4">
    <source>
        <dbReference type="ARBA" id="ARBA00022448"/>
    </source>
</evidence>
<feature type="domain" description="MHD" evidence="12">
    <location>
        <begin position="875"/>
        <end position="1188"/>
    </location>
</feature>
<reference evidence="14" key="3">
    <citation type="submission" date="2020-05" db="UniProtKB">
        <authorList>
            <consortium name="EnsemblMetazoa"/>
        </authorList>
    </citation>
    <scope>IDENTIFICATION</scope>
    <source>
        <strain evidence="14">USDA</strain>
    </source>
</reference>
<keyword evidence="7" id="KW-0677">Repeat</keyword>
<dbReference type="GO" id="GO:0006897">
    <property type="term" value="P:endocytosis"/>
    <property type="evidence" value="ECO:0007669"/>
    <property type="project" value="UniProtKB-KW"/>
</dbReference>
<dbReference type="Pfam" id="PF00928">
    <property type="entry name" value="Adap_comp_sub"/>
    <property type="match status" value="1"/>
</dbReference>
<evidence type="ECO:0008006" key="16">
    <source>
        <dbReference type="Google" id="ProtNLM"/>
    </source>
</evidence>
<evidence type="ECO:0000256" key="6">
    <source>
        <dbReference type="ARBA" id="ARBA00022583"/>
    </source>
</evidence>
<feature type="domain" description="SHD" evidence="11">
    <location>
        <begin position="697"/>
        <end position="871"/>
    </location>
</feature>
<evidence type="ECO:0000256" key="2">
    <source>
        <dbReference type="ARBA" id="ARBA00004496"/>
    </source>
</evidence>
<sequence>MDLETTKSVNPFLVDDETDFVGLSSNTNVSSNPFLTTDMSYETVGTENPFLTENYIETNNLPETNPFATFSTEYDQSVTQNQVETWPSTTEKEVPEIKSNDLFQPEIVEVEKSFTSESEVRPKELELLTTTTTNNYDNDFLLSSDEEASKPKKPPPPHPTLPKETHDLILSVTGALEATSHHLLDRLPPTRAPSPTSFPDFHSLSPTPDAFTDLLGTPQTESVPENLQDFSTVEKNNTNNNNNLNIKFDKVPPPRPPPARPAPARPAPPKTTNVSSVQPPKQNQEEDMFDLFGTSAPPPPKTKDAILNLYSQPKAPPKDLLTDDLDISSSTPPLLNNELTTAVETTELFTSKEESDSNKEIQIVDFNVVEPDQNLKTAEPAFVSKSVTLDEIDKSTTSLLESNPPTNINSEIELTVNEEPLIMEENPMDSKILAEEETHYIFGTKPPERPPAPPPPPPHHPPSSVEQNTEILNSAQPLNIIPKISSKPLETAELINNNSSFDSFDAFTKKFESTDLKSNTEVSEDKFFDPFSGSEKPSSYNTWGTTQNTDLDQQGFGTEDTFDAFLSMSQPSSEIQQKANKLNKTESEDSEGGGFNIFIKPREGFNQFEVNNEITPALAPPPKSPMGNNAFSDNSPRFNPFDKGDFTAFSSGEGETEPYEGGFKTSDSQETPPTPLFDEDMSQPLEDFPRIHYSGKGWEMQLRQPNKKKITGQRFWKKIFVKLVYQGDNPVLQLFNLKEDRDPFQELPLQACYSVSDISAQQYDQFGKIFTVKLQYIFYKERPGVRPGQVTKAERITNKLSQFAAYAIQGDYQGVKEFGSDLKKLGLPVEHAPQISQLLKLGCMSYEDLKQFSVTLEECLFQMPVHRDRALNYKMEEVQITVVDEIYVEQNAVGHVEKQIARVRLFFLGFLSGMPDVELGLNDMWRQGKEVVGRHDIIPVVTEEWIRLEAVEFHSCIQQEEYEKTRTIKFKPPDACYIELMRFRIRPPRNRELPLQLKAVMCITGNKVELRADVLVPGFASRKLGQIPCEDVMIRFPIPECWIYLFRVEKHFRYGSVKSAHRRTGKIKGIERFLGAVDTLEPSLMEVTSGQAKYEHQHRAIVWRMPRLPKEGQGAYTTHNLVCRMQLTSFDQIPENLAEYAYVEFTMPATQASHTTVRSVSLSNTSSDNPPEKYVRQLARHEYRVGIEHVHTEETAAYEAATMIKPKVTETVPETPAVPPESDSDSFE</sequence>
<dbReference type="InterPro" id="IPR036168">
    <property type="entry name" value="AP2_Mu_C_sf"/>
</dbReference>
<evidence type="ECO:0000256" key="8">
    <source>
        <dbReference type="ARBA" id="ARBA00022927"/>
    </source>
</evidence>
<feature type="compositionally biased region" description="Polar residues" evidence="10">
    <location>
        <begin position="217"/>
        <end position="235"/>
    </location>
</feature>
<feature type="compositionally biased region" description="Low complexity" evidence="10">
    <location>
        <begin position="236"/>
        <end position="245"/>
    </location>
</feature>
<dbReference type="FunFam" id="2.60.40.1170:FF:000022">
    <property type="entry name" value="AP-1 complex subunit mu"/>
    <property type="match status" value="1"/>
</dbReference>
<dbReference type="SUPFAM" id="SSF49447">
    <property type="entry name" value="Second domain of Mu2 adaptin subunit (ap50) of ap2 adaptor"/>
    <property type="match status" value="1"/>
</dbReference>
<dbReference type="PRINTS" id="PR00314">
    <property type="entry name" value="CLATHRINADPT"/>
</dbReference>
<feature type="compositionally biased region" description="Polar residues" evidence="10">
    <location>
        <begin position="270"/>
        <end position="282"/>
    </location>
</feature>
<keyword evidence="5" id="KW-0963">Cytoplasm</keyword>
<feature type="compositionally biased region" description="Polar residues" evidence="10">
    <location>
        <begin position="464"/>
        <end position="474"/>
    </location>
</feature>
<dbReference type="GeneID" id="8229890"/>
<evidence type="ECO:0000259" key="11">
    <source>
        <dbReference type="PROSITE" id="PS51070"/>
    </source>
</evidence>
<dbReference type="GO" id="GO:0006886">
    <property type="term" value="P:intracellular protein transport"/>
    <property type="evidence" value="ECO:0007669"/>
    <property type="project" value="InterPro"/>
</dbReference>
<dbReference type="KEGG" id="phu:Phum_PHUM229840"/>
<feature type="compositionally biased region" description="Pro residues" evidence="10">
    <location>
        <begin position="253"/>
        <end position="269"/>
    </location>
</feature>
<evidence type="ECO:0000256" key="1">
    <source>
        <dbReference type="ARBA" id="ARBA00004308"/>
    </source>
</evidence>
<evidence type="ECO:0000256" key="7">
    <source>
        <dbReference type="ARBA" id="ARBA00022737"/>
    </source>
</evidence>
<comment type="similarity">
    <text evidence="3">Belongs to the Stoned B family.</text>
</comment>
<dbReference type="AlphaFoldDB" id="E0VIN2"/>
<keyword evidence="8" id="KW-0653">Protein transport</keyword>
<dbReference type="EMBL" id="AAZO01002671">
    <property type="status" value="NOT_ANNOTATED_CDS"/>
    <property type="molecule type" value="Genomic_DNA"/>
</dbReference>
<feature type="compositionally biased region" description="Polar residues" evidence="10">
    <location>
        <begin position="535"/>
        <end position="556"/>
    </location>
</feature>
<feature type="region of interest" description="Disordered" evidence="10">
    <location>
        <begin position="145"/>
        <end position="164"/>
    </location>
</feature>
<name>E0VIN2_PEDHC</name>
<dbReference type="PANTHER" id="PTHR10529">
    <property type="entry name" value="AP COMPLEX SUBUNIT MU"/>
    <property type="match status" value="1"/>
</dbReference>
<dbReference type="PROSITE" id="PS51072">
    <property type="entry name" value="MHD"/>
    <property type="match status" value="1"/>
</dbReference>
<dbReference type="OrthoDB" id="10063141at2759"/>
<evidence type="ECO:0000313" key="13">
    <source>
        <dbReference type="EMBL" id="EEB13238.1"/>
    </source>
</evidence>
<dbReference type="HOGENOM" id="CLU_004674_0_0_1"/>
<dbReference type="InterPro" id="IPR050431">
    <property type="entry name" value="Adaptor_comp_med_subunit"/>
</dbReference>
<dbReference type="EMBL" id="DS235201">
    <property type="protein sequence ID" value="EEB13238.1"/>
    <property type="molecule type" value="Genomic_DNA"/>
</dbReference>
<feature type="region of interest" description="Disordered" evidence="10">
    <location>
        <begin position="649"/>
        <end position="682"/>
    </location>
</feature>